<reference evidence="2" key="1">
    <citation type="journal article" date="2019" name="Int. J. Syst. Evol. Microbiol.">
        <title>The Global Catalogue of Microorganisms (GCM) 10K type strain sequencing project: providing services to taxonomists for standard genome sequencing and annotation.</title>
        <authorList>
            <consortium name="The Broad Institute Genomics Platform"/>
            <consortium name="The Broad Institute Genome Sequencing Center for Infectious Disease"/>
            <person name="Wu L."/>
            <person name="Ma J."/>
        </authorList>
    </citation>
    <scope>NUCLEOTIDE SEQUENCE [LARGE SCALE GENOMIC DNA]</scope>
    <source>
        <strain evidence="2">CECT 7131</strain>
    </source>
</reference>
<name>A0ABT8A2G5_9PROT</name>
<proteinExistence type="predicted"/>
<organism evidence="1 2">
    <name type="scientific">Paeniroseomonas aquatica</name>
    <dbReference type="NCBI Taxonomy" id="373043"/>
    <lineage>
        <taxon>Bacteria</taxon>
        <taxon>Pseudomonadati</taxon>
        <taxon>Pseudomonadota</taxon>
        <taxon>Alphaproteobacteria</taxon>
        <taxon>Acetobacterales</taxon>
        <taxon>Acetobacteraceae</taxon>
        <taxon>Paeniroseomonas</taxon>
    </lineage>
</organism>
<accession>A0ABT8A2G5</accession>
<sequence>MSGDPACPLVGQKIFDAGAHSVRIIGDTDIAGAAVGEAVMAHPSKTLDLNNLPVANDSNRSARRQRLFRRATKRKHRRERAGRLLCHACDAAGDEVQGLRRMMNAGSTYDLCTSDQKSLEAKCQ</sequence>
<dbReference type="Proteomes" id="UP001529369">
    <property type="component" value="Unassembled WGS sequence"/>
</dbReference>
<comment type="caution">
    <text evidence="1">The sequence shown here is derived from an EMBL/GenBank/DDBJ whole genome shotgun (WGS) entry which is preliminary data.</text>
</comment>
<dbReference type="RefSeq" id="WP_290315678.1">
    <property type="nucleotide sequence ID" value="NZ_JAUFPN010000046.1"/>
</dbReference>
<evidence type="ECO:0000313" key="2">
    <source>
        <dbReference type="Proteomes" id="UP001529369"/>
    </source>
</evidence>
<dbReference type="EMBL" id="JAUFPN010000046">
    <property type="protein sequence ID" value="MDN3563884.1"/>
    <property type="molecule type" value="Genomic_DNA"/>
</dbReference>
<evidence type="ECO:0000313" key="1">
    <source>
        <dbReference type="EMBL" id="MDN3563884.1"/>
    </source>
</evidence>
<keyword evidence="2" id="KW-1185">Reference proteome</keyword>
<gene>
    <name evidence="1" type="ORF">QWZ14_05770</name>
</gene>
<protein>
    <submittedName>
        <fullName evidence="1">Uncharacterized protein</fullName>
    </submittedName>
</protein>